<dbReference type="InterPro" id="IPR002110">
    <property type="entry name" value="Ankyrin_rpt"/>
</dbReference>
<evidence type="ECO:0000256" key="1">
    <source>
        <dbReference type="ARBA" id="ARBA00022737"/>
    </source>
</evidence>
<reference evidence="3 4" key="1">
    <citation type="submission" date="2020-06" db="EMBL/GenBank/DDBJ databases">
        <authorList>
            <person name="Li R."/>
            <person name="Bekaert M."/>
        </authorList>
    </citation>
    <scope>NUCLEOTIDE SEQUENCE [LARGE SCALE GENOMIC DNA]</scope>
    <source>
        <strain evidence="4">wild</strain>
    </source>
</reference>
<evidence type="ECO:0000313" key="4">
    <source>
        <dbReference type="Proteomes" id="UP000507470"/>
    </source>
</evidence>
<dbReference type="OrthoDB" id="9995210at2759"/>
<evidence type="ECO:0000256" key="2">
    <source>
        <dbReference type="ARBA" id="ARBA00023043"/>
    </source>
</evidence>
<keyword evidence="2" id="KW-0040">ANK repeat</keyword>
<dbReference type="Gene3D" id="1.25.40.20">
    <property type="entry name" value="Ankyrin repeat-containing domain"/>
    <property type="match status" value="2"/>
</dbReference>
<dbReference type="InterPro" id="IPR036770">
    <property type="entry name" value="Ankyrin_rpt-contain_sf"/>
</dbReference>
<dbReference type="PANTHER" id="PTHR24180:SF45">
    <property type="entry name" value="POLY [ADP-RIBOSE] POLYMERASE TANKYRASE"/>
    <property type="match status" value="1"/>
</dbReference>
<keyword evidence="4" id="KW-1185">Reference proteome</keyword>
<proteinExistence type="predicted"/>
<dbReference type="AlphaFoldDB" id="A0A6J8AQ81"/>
<dbReference type="Gene3D" id="3.30.460.90">
    <property type="match status" value="1"/>
</dbReference>
<keyword evidence="1" id="KW-0677">Repeat</keyword>
<dbReference type="EMBL" id="CACVKT020001832">
    <property type="protein sequence ID" value="CAC5371959.1"/>
    <property type="molecule type" value="Genomic_DNA"/>
</dbReference>
<organism evidence="3 4">
    <name type="scientific">Mytilus coruscus</name>
    <name type="common">Sea mussel</name>
    <dbReference type="NCBI Taxonomy" id="42192"/>
    <lineage>
        <taxon>Eukaryota</taxon>
        <taxon>Metazoa</taxon>
        <taxon>Spiralia</taxon>
        <taxon>Lophotrochozoa</taxon>
        <taxon>Mollusca</taxon>
        <taxon>Bivalvia</taxon>
        <taxon>Autobranchia</taxon>
        <taxon>Pteriomorphia</taxon>
        <taxon>Mytilida</taxon>
        <taxon>Mytiloidea</taxon>
        <taxon>Mytilidae</taxon>
        <taxon>Mytilinae</taxon>
        <taxon>Mytilus</taxon>
    </lineage>
</organism>
<name>A0A6J8AQ81_MYTCO</name>
<dbReference type="InterPro" id="IPR051637">
    <property type="entry name" value="Ank_repeat_dom-contain_49"/>
</dbReference>
<gene>
    <name evidence="3" type="ORF">MCOR_10228</name>
</gene>
<accession>A0A6J8AQ81</accession>
<dbReference type="SMART" id="SM00248">
    <property type="entry name" value="ANK"/>
    <property type="match status" value="4"/>
</dbReference>
<sequence length="645" mass="74503">MADVEESLTQKLQKAVRENNIRIVEQLIDKAYRKTCIVAKLNGKSSIDLASDKDVQLEIWELLLKHADEKTLAGENSVLKSFEQLLQAPYLFYLHAHVPTAETHVCQIKKVKYWLLQTKERTEKSVIRLRLHFLRDLCRIKPSNSTIHASADDVTDLAEELIKEYKVNLNNNATIYCPLYWAVVTSNVPLLNLFLKHGANFDCLNRFFGGYLLHILRDVKGQPRILDIVEILVDAGASLTSESHQRGYTALHSIIINLNPVELDKFLDKYTEKIKSFNQMPFPFVHGLIIHPVASNKYALKIGIDAQNVIIEKLAVVEKHKIDINTKDINGMTILHFSCWLRYTDVVKHLLAKSKLPLLQKDKFGRGCLYYAMTQPSHNIWPETENLSTLGYILDPSIFISNGREIPKKDQLKLELLLKICTAYFKSKRKLKSFREPVNTRDTFVQEIMQKVQQFVERLKDHLERDNPLFASTIELAGSTSEGTKINPQDEFDYQFKLTTISQCIRADCFTLQDEVRLRLETQESEMREQVQVLQKDDQTLNVALMNSFNTTIYKIFQKSFFWKELLFYWRTCYYIDKETSPPKTLVAPLHLTYIGTQTNPDLDISIDLVPVIVLDDLPNKMKKHIPQRVVRFVQNSKTLSGKLS</sequence>
<dbReference type="Proteomes" id="UP000507470">
    <property type="component" value="Unassembled WGS sequence"/>
</dbReference>
<evidence type="ECO:0000313" key="3">
    <source>
        <dbReference type="EMBL" id="CAC5371959.1"/>
    </source>
</evidence>
<protein>
    <submittedName>
        <fullName evidence="3">Uncharacterized protein</fullName>
    </submittedName>
</protein>
<dbReference type="SUPFAM" id="SSF48403">
    <property type="entry name" value="Ankyrin repeat"/>
    <property type="match status" value="1"/>
</dbReference>
<dbReference type="PANTHER" id="PTHR24180">
    <property type="entry name" value="CYCLIN-DEPENDENT KINASE INHIBITOR 2C-RELATED"/>
    <property type="match status" value="1"/>
</dbReference>